<evidence type="ECO:0000313" key="7">
    <source>
        <dbReference type="Proteomes" id="UP000800200"/>
    </source>
</evidence>
<dbReference type="PANTHER" id="PTHR13271:SF34">
    <property type="entry name" value="N-LYSINE METHYLTRANSFERASE SETD6"/>
    <property type="match status" value="1"/>
</dbReference>
<evidence type="ECO:0000256" key="2">
    <source>
        <dbReference type="ARBA" id="ARBA00022679"/>
    </source>
</evidence>
<dbReference type="FunFam" id="3.90.1410.10:FF:000007">
    <property type="entry name" value="Ribosomal lysine N-methyltransferase 4"/>
    <property type="match status" value="1"/>
</dbReference>
<feature type="domain" description="SET" evidence="5">
    <location>
        <begin position="24"/>
        <end position="268"/>
    </location>
</feature>
<reference evidence="6" key="1">
    <citation type="journal article" date="2020" name="Stud. Mycol.">
        <title>101 Dothideomycetes genomes: a test case for predicting lifestyles and emergence of pathogens.</title>
        <authorList>
            <person name="Haridas S."/>
            <person name="Albert R."/>
            <person name="Binder M."/>
            <person name="Bloem J."/>
            <person name="Labutti K."/>
            <person name="Salamov A."/>
            <person name="Andreopoulos B."/>
            <person name="Baker S."/>
            <person name="Barry K."/>
            <person name="Bills G."/>
            <person name="Bluhm B."/>
            <person name="Cannon C."/>
            <person name="Castanera R."/>
            <person name="Culley D."/>
            <person name="Daum C."/>
            <person name="Ezra D."/>
            <person name="Gonzalez J."/>
            <person name="Henrissat B."/>
            <person name="Kuo A."/>
            <person name="Liang C."/>
            <person name="Lipzen A."/>
            <person name="Lutzoni F."/>
            <person name="Magnuson J."/>
            <person name="Mondo S."/>
            <person name="Nolan M."/>
            <person name="Ohm R."/>
            <person name="Pangilinan J."/>
            <person name="Park H.-J."/>
            <person name="Ramirez L."/>
            <person name="Alfaro M."/>
            <person name="Sun H."/>
            <person name="Tritt A."/>
            <person name="Yoshinaga Y."/>
            <person name="Zwiers L.-H."/>
            <person name="Turgeon B."/>
            <person name="Goodwin S."/>
            <person name="Spatafora J."/>
            <person name="Crous P."/>
            <person name="Grigoriev I."/>
        </authorList>
    </citation>
    <scope>NUCLEOTIDE SEQUENCE</scope>
    <source>
        <strain evidence="6">CBS 207.26</strain>
    </source>
</reference>
<dbReference type="Gene3D" id="3.90.1410.10">
    <property type="entry name" value="set domain protein methyltransferase, domain 1"/>
    <property type="match status" value="1"/>
</dbReference>
<dbReference type="Pfam" id="PF09273">
    <property type="entry name" value="Rubis-subs-bind"/>
    <property type="match status" value="1"/>
</dbReference>
<dbReference type="EMBL" id="ML994651">
    <property type="protein sequence ID" value="KAF2181648.1"/>
    <property type="molecule type" value="Genomic_DNA"/>
</dbReference>
<dbReference type="Pfam" id="PF00856">
    <property type="entry name" value="SET"/>
    <property type="match status" value="1"/>
</dbReference>
<evidence type="ECO:0000256" key="4">
    <source>
        <dbReference type="SAM" id="MobiDB-lite"/>
    </source>
</evidence>
<dbReference type="InterPro" id="IPR044430">
    <property type="entry name" value="SETD6_SET"/>
</dbReference>
<protein>
    <submittedName>
        <fullName evidence="6">SET domain-containing protein</fullName>
    </submittedName>
</protein>
<dbReference type="InterPro" id="IPR046341">
    <property type="entry name" value="SET_dom_sf"/>
</dbReference>
<evidence type="ECO:0000256" key="1">
    <source>
        <dbReference type="ARBA" id="ARBA00022603"/>
    </source>
</evidence>
<evidence type="ECO:0000259" key="5">
    <source>
        <dbReference type="PROSITE" id="PS50280"/>
    </source>
</evidence>
<dbReference type="GO" id="GO:0016279">
    <property type="term" value="F:protein-lysine N-methyltransferase activity"/>
    <property type="evidence" value="ECO:0007669"/>
    <property type="project" value="InterPro"/>
</dbReference>
<dbReference type="OrthoDB" id="341421at2759"/>
<keyword evidence="7" id="KW-1185">Reference proteome</keyword>
<organism evidence="6 7">
    <name type="scientific">Zopfia rhizophila CBS 207.26</name>
    <dbReference type="NCBI Taxonomy" id="1314779"/>
    <lineage>
        <taxon>Eukaryota</taxon>
        <taxon>Fungi</taxon>
        <taxon>Dikarya</taxon>
        <taxon>Ascomycota</taxon>
        <taxon>Pezizomycotina</taxon>
        <taxon>Dothideomycetes</taxon>
        <taxon>Dothideomycetes incertae sedis</taxon>
        <taxon>Zopfiaceae</taxon>
        <taxon>Zopfia</taxon>
    </lineage>
</organism>
<keyword evidence="1" id="KW-0489">Methyltransferase</keyword>
<dbReference type="AlphaFoldDB" id="A0A6A6DU08"/>
<dbReference type="InterPro" id="IPR036464">
    <property type="entry name" value="Rubisco_LSMT_subst-bd_sf"/>
</dbReference>
<dbReference type="PANTHER" id="PTHR13271">
    <property type="entry name" value="UNCHARACTERIZED PUTATIVE METHYLTRANSFERASE"/>
    <property type="match status" value="1"/>
</dbReference>
<accession>A0A6A6DU08</accession>
<sequence length="476" mass="53645">MSQFEEETAAFLAWLVKSGAEISNKIELRDLRQSQAGRGVVAIQDIQEDELLFRVPRSSILSVDNSVLPKRLPSVFKDLDPWFSLILVMMYEWEQDGKSKWHPYFQVLPFEFNTLMFWEQDELEQLQASAVRNKIGKEQADYTFKDTILPIVMEHAEVFYPSYGKDAHDITSAFVMESIRLAHRMGSTIMAYAFDIEPVDSNSKAVDEEGYMSEVEDEALPKGMVPLADMLNADADKNNARLFYEEDSLSMKALKHIKAGEEIFNDYGPLPRSDLLRRYGYITNNYAKYDVVEIPFDTVHETVLKNSAPASGIETRLEYLDEQGIVDTGYDIITSDPFDIHENISSDLIILIEALLLPQSAFDRLKSKSKLPKPSNLSLKGAQLLHTMVKARIAQYATSLEADTSESTTIPLTGSYSSRERRYAMAKLVRIGEKVILRDAEKALADLIEELGAGNDGLKRPPNSPQGSPGKKTKFA</sequence>
<gene>
    <name evidence="6" type="ORF">K469DRAFT_254578</name>
</gene>
<dbReference type="SUPFAM" id="SSF82199">
    <property type="entry name" value="SET domain"/>
    <property type="match status" value="1"/>
</dbReference>
<dbReference type="PROSITE" id="PS50280">
    <property type="entry name" value="SET"/>
    <property type="match status" value="1"/>
</dbReference>
<feature type="region of interest" description="Disordered" evidence="4">
    <location>
        <begin position="453"/>
        <end position="476"/>
    </location>
</feature>
<dbReference type="InterPro" id="IPR001214">
    <property type="entry name" value="SET_dom"/>
</dbReference>
<evidence type="ECO:0000313" key="6">
    <source>
        <dbReference type="EMBL" id="KAF2181648.1"/>
    </source>
</evidence>
<dbReference type="InterPro" id="IPR015353">
    <property type="entry name" value="Rubisco_LSMT_subst-bd"/>
</dbReference>
<keyword evidence="3" id="KW-0949">S-adenosyl-L-methionine</keyword>
<dbReference type="CDD" id="cd19178">
    <property type="entry name" value="SET_SETD6"/>
    <property type="match status" value="1"/>
</dbReference>
<dbReference type="Proteomes" id="UP000800200">
    <property type="component" value="Unassembled WGS sequence"/>
</dbReference>
<name>A0A6A6DU08_9PEZI</name>
<dbReference type="GO" id="GO:0032259">
    <property type="term" value="P:methylation"/>
    <property type="evidence" value="ECO:0007669"/>
    <property type="project" value="UniProtKB-KW"/>
</dbReference>
<evidence type="ECO:0000256" key="3">
    <source>
        <dbReference type="ARBA" id="ARBA00022691"/>
    </source>
</evidence>
<dbReference type="SUPFAM" id="SSF81822">
    <property type="entry name" value="RuBisCo LSMT C-terminal, substrate-binding domain"/>
    <property type="match status" value="1"/>
</dbReference>
<keyword evidence="2" id="KW-0808">Transferase</keyword>
<dbReference type="Gene3D" id="3.90.1420.10">
    <property type="entry name" value="Rubisco LSMT, substrate-binding domain"/>
    <property type="match status" value="1"/>
</dbReference>
<dbReference type="GO" id="GO:0005634">
    <property type="term" value="C:nucleus"/>
    <property type="evidence" value="ECO:0007669"/>
    <property type="project" value="TreeGrafter"/>
</dbReference>
<proteinExistence type="predicted"/>
<dbReference type="InterPro" id="IPR050600">
    <property type="entry name" value="SETD3_SETD6_MTase"/>
</dbReference>